<name>A0A4Q9R514_9GAMM</name>
<protein>
    <submittedName>
        <fullName evidence="2">Flp family type IVb pilin</fullName>
    </submittedName>
</protein>
<keyword evidence="1" id="KW-1133">Transmembrane helix</keyword>
<dbReference type="AlphaFoldDB" id="A0A4Q9R514"/>
<dbReference type="RefSeq" id="WP_131184863.1">
    <property type="nucleotide sequence ID" value="NZ_QJUO01000018.1"/>
</dbReference>
<keyword evidence="1" id="KW-0812">Transmembrane</keyword>
<dbReference type="Proteomes" id="UP000292639">
    <property type="component" value="Unassembled WGS sequence"/>
</dbReference>
<dbReference type="InterPro" id="IPR007047">
    <property type="entry name" value="Flp_Fap"/>
</dbReference>
<dbReference type="Pfam" id="PF04964">
    <property type="entry name" value="Flp_Fap"/>
    <property type="match status" value="1"/>
</dbReference>
<proteinExistence type="predicted"/>
<accession>A0A4Q9R514</accession>
<keyword evidence="1" id="KW-0472">Membrane</keyword>
<gene>
    <name evidence="2" type="ORF">DNJ96_13935</name>
</gene>
<sequence>MRRLLNILKDDERGVSALEYAILAGILVVVIVTGVTNFKGDIETLFENAGTAITNAATESTPD</sequence>
<reference evidence="2 3" key="1">
    <citation type="submission" date="2018-06" db="EMBL/GenBank/DDBJ databases">
        <title>Three novel Pseudomonas species isolated from symptomatic oak.</title>
        <authorList>
            <person name="Bueno-Gonzalez V."/>
            <person name="Brady C."/>
        </authorList>
    </citation>
    <scope>NUCLEOTIDE SEQUENCE [LARGE SCALE GENOMIC DNA]</scope>
    <source>
        <strain evidence="2 3">P17C</strain>
    </source>
</reference>
<feature type="transmembrane region" description="Helical" evidence="1">
    <location>
        <begin position="20"/>
        <end position="38"/>
    </location>
</feature>
<evidence type="ECO:0000313" key="3">
    <source>
        <dbReference type="Proteomes" id="UP000292639"/>
    </source>
</evidence>
<dbReference type="EMBL" id="QJUP01000020">
    <property type="protein sequence ID" value="TBU93535.1"/>
    <property type="molecule type" value="Genomic_DNA"/>
</dbReference>
<organism evidence="2 3">
    <name type="scientific">Stutzerimonas kirkiae</name>
    <dbReference type="NCBI Taxonomy" id="2211392"/>
    <lineage>
        <taxon>Bacteria</taxon>
        <taxon>Pseudomonadati</taxon>
        <taxon>Pseudomonadota</taxon>
        <taxon>Gammaproteobacteria</taxon>
        <taxon>Pseudomonadales</taxon>
        <taxon>Pseudomonadaceae</taxon>
        <taxon>Stutzerimonas</taxon>
    </lineage>
</organism>
<evidence type="ECO:0000256" key="1">
    <source>
        <dbReference type="SAM" id="Phobius"/>
    </source>
</evidence>
<keyword evidence="3" id="KW-1185">Reference proteome</keyword>
<evidence type="ECO:0000313" key="2">
    <source>
        <dbReference type="EMBL" id="TBU93535.1"/>
    </source>
</evidence>
<comment type="caution">
    <text evidence="2">The sequence shown here is derived from an EMBL/GenBank/DDBJ whole genome shotgun (WGS) entry which is preliminary data.</text>
</comment>